<keyword evidence="2 6" id="KW-0808">Transferase</keyword>
<comment type="caution">
    <text evidence="6">The sequence shown here is derived from an EMBL/GenBank/DDBJ whole genome shotgun (WGS) entry which is preliminary data.</text>
</comment>
<dbReference type="InterPro" id="IPR051159">
    <property type="entry name" value="Hexapeptide_acetyltransf"/>
</dbReference>
<dbReference type="Pfam" id="PF12464">
    <property type="entry name" value="Mac"/>
    <property type="match status" value="1"/>
</dbReference>
<comment type="similarity">
    <text evidence="1">Belongs to the transferase hexapeptide repeat family.</text>
</comment>
<dbReference type="PATRIC" id="fig|1423739.3.peg.1857"/>
<dbReference type="EMBL" id="AZEY01000105">
    <property type="protein sequence ID" value="KRL62904.1"/>
    <property type="molecule type" value="Genomic_DNA"/>
</dbReference>
<keyword evidence="4" id="KW-0012">Acyltransferase</keyword>
<dbReference type="GO" id="GO:0016407">
    <property type="term" value="F:acetyltransferase activity"/>
    <property type="evidence" value="ECO:0007669"/>
    <property type="project" value="InterPro"/>
</dbReference>
<dbReference type="RefSeq" id="WP_057866075.1">
    <property type="nucleotide sequence ID" value="NZ_AZEY01000105.1"/>
</dbReference>
<proteinExistence type="inferred from homology"/>
<dbReference type="InterPro" id="IPR001451">
    <property type="entry name" value="Hexapep"/>
</dbReference>
<protein>
    <submittedName>
        <fullName evidence="6">Maltose O-acetyltransferase</fullName>
    </submittedName>
</protein>
<dbReference type="PANTHER" id="PTHR23416:SF23">
    <property type="entry name" value="ACETYLTRANSFERASE C18B11.09C-RELATED"/>
    <property type="match status" value="1"/>
</dbReference>
<dbReference type="InterPro" id="IPR024688">
    <property type="entry name" value="Mac_dom"/>
</dbReference>
<dbReference type="STRING" id="1423739.FC85_GL001774"/>
<evidence type="ECO:0000256" key="3">
    <source>
        <dbReference type="ARBA" id="ARBA00022737"/>
    </source>
</evidence>
<dbReference type="AlphaFoldDB" id="A0A0R1S9S3"/>
<evidence type="ECO:0000259" key="5">
    <source>
        <dbReference type="SMART" id="SM01266"/>
    </source>
</evidence>
<dbReference type="InterPro" id="IPR018357">
    <property type="entry name" value="Hexapep_transf_CS"/>
</dbReference>
<dbReference type="FunFam" id="2.160.10.10:FF:000025">
    <property type="entry name" value="Hexapeptide-repeat containing-acetyltransferase"/>
    <property type="match status" value="1"/>
</dbReference>
<evidence type="ECO:0000256" key="4">
    <source>
        <dbReference type="ARBA" id="ARBA00023315"/>
    </source>
</evidence>
<dbReference type="Pfam" id="PF00132">
    <property type="entry name" value="Hexapep"/>
    <property type="match status" value="1"/>
</dbReference>
<dbReference type="PROSITE" id="PS00101">
    <property type="entry name" value="HEXAPEP_TRANSFERASES"/>
    <property type="match status" value="1"/>
</dbReference>
<dbReference type="Proteomes" id="UP000052013">
    <property type="component" value="Unassembled WGS sequence"/>
</dbReference>
<dbReference type="Gene3D" id="2.160.10.10">
    <property type="entry name" value="Hexapeptide repeat proteins"/>
    <property type="match status" value="1"/>
</dbReference>
<name>A0A0R1S9S3_9LACO</name>
<dbReference type="CDD" id="cd03357">
    <property type="entry name" value="LbH_MAT_GAT"/>
    <property type="match status" value="1"/>
</dbReference>
<evidence type="ECO:0000256" key="1">
    <source>
        <dbReference type="ARBA" id="ARBA00007274"/>
    </source>
</evidence>
<dbReference type="PANTHER" id="PTHR23416">
    <property type="entry name" value="SIALIC ACID SYNTHASE-RELATED"/>
    <property type="match status" value="1"/>
</dbReference>
<feature type="domain" description="Maltose/galactoside acetyltransferase" evidence="5">
    <location>
        <begin position="5"/>
        <end position="59"/>
    </location>
</feature>
<keyword evidence="3" id="KW-0677">Repeat</keyword>
<sequence>MKTELDKCLSGELYDAHDPVFKQFKQTATRFLHIYNNTNYDESDKRTQLLKETLGSLGDDVSVGTPFLCDYARNIHIGNKVSINMGCSLMDSNVITIEDETMIAPNVQIYTGTHPVKLQDRLNQDWESHREQHFIRTRALPVHIGRGCWIGGGVIILPGVTIGDGSVIGAGSVVTKNIPTNVVAAGDPCKVIHPIDN</sequence>
<reference evidence="6 7" key="1">
    <citation type="journal article" date="2015" name="Genome Announc.">
        <title>Expanding the biotechnology potential of lactobacilli through comparative genomics of 213 strains and associated genera.</title>
        <authorList>
            <person name="Sun Z."/>
            <person name="Harris H.M."/>
            <person name="McCann A."/>
            <person name="Guo C."/>
            <person name="Argimon S."/>
            <person name="Zhang W."/>
            <person name="Yang X."/>
            <person name="Jeffery I.B."/>
            <person name="Cooney J.C."/>
            <person name="Kagawa T.F."/>
            <person name="Liu W."/>
            <person name="Song Y."/>
            <person name="Salvetti E."/>
            <person name="Wrobel A."/>
            <person name="Rasinkangas P."/>
            <person name="Parkhill J."/>
            <person name="Rea M.C."/>
            <person name="O'Sullivan O."/>
            <person name="Ritari J."/>
            <person name="Douillard F.P."/>
            <person name="Paul Ross R."/>
            <person name="Yang R."/>
            <person name="Briner A.E."/>
            <person name="Felis G.E."/>
            <person name="de Vos W.M."/>
            <person name="Barrangou R."/>
            <person name="Klaenhammer T.R."/>
            <person name="Caufield P.W."/>
            <person name="Cui Y."/>
            <person name="Zhang H."/>
            <person name="O'Toole P.W."/>
        </authorList>
    </citation>
    <scope>NUCLEOTIDE SEQUENCE [LARGE SCALE GENOMIC DNA]</scope>
    <source>
        <strain evidence="6 7">DSM 14421</strain>
    </source>
</reference>
<accession>A0A0R1S9S3</accession>
<dbReference type="SMART" id="SM01266">
    <property type="entry name" value="Mac"/>
    <property type="match status" value="1"/>
</dbReference>
<dbReference type="SUPFAM" id="SSF51161">
    <property type="entry name" value="Trimeric LpxA-like enzymes"/>
    <property type="match status" value="1"/>
</dbReference>
<evidence type="ECO:0000256" key="2">
    <source>
        <dbReference type="ARBA" id="ARBA00022679"/>
    </source>
</evidence>
<dbReference type="GO" id="GO:0008374">
    <property type="term" value="F:O-acyltransferase activity"/>
    <property type="evidence" value="ECO:0007669"/>
    <property type="project" value="TreeGrafter"/>
</dbReference>
<evidence type="ECO:0000313" key="6">
    <source>
        <dbReference type="EMBL" id="KRL62904.1"/>
    </source>
</evidence>
<gene>
    <name evidence="6" type="ORF">FC85_GL001774</name>
</gene>
<organism evidence="6 7">
    <name type="scientific">Lentilactobacillus diolivorans DSM 14421</name>
    <dbReference type="NCBI Taxonomy" id="1423739"/>
    <lineage>
        <taxon>Bacteria</taxon>
        <taxon>Bacillati</taxon>
        <taxon>Bacillota</taxon>
        <taxon>Bacilli</taxon>
        <taxon>Lactobacillales</taxon>
        <taxon>Lactobacillaceae</taxon>
        <taxon>Lentilactobacillus</taxon>
    </lineage>
</organism>
<dbReference type="InterPro" id="IPR011004">
    <property type="entry name" value="Trimer_LpxA-like_sf"/>
</dbReference>
<evidence type="ECO:0000313" key="7">
    <source>
        <dbReference type="Proteomes" id="UP000052013"/>
    </source>
</evidence>